<comment type="similarity">
    <text evidence="1">Belongs to the free Met sulfoxide reductase family.</text>
</comment>
<dbReference type="InterPro" id="IPR029016">
    <property type="entry name" value="GAF-like_dom_sf"/>
</dbReference>
<dbReference type="InterPro" id="IPR051330">
    <property type="entry name" value="Phosphatase_reg/MetRdx"/>
</dbReference>
<dbReference type="InterPro" id="IPR003018">
    <property type="entry name" value="GAF"/>
</dbReference>
<comment type="caution">
    <text evidence="3">The sequence shown here is derived from an EMBL/GenBank/DDBJ whole genome shotgun (WGS) entry which is preliminary data.</text>
</comment>
<dbReference type="PANTHER" id="PTHR21021">
    <property type="entry name" value="GAF/PUTATIVE CYTOSKELETAL PROTEIN"/>
    <property type="match status" value="1"/>
</dbReference>
<proteinExistence type="inferred from homology"/>
<evidence type="ECO:0000313" key="4">
    <source>
        <dbReference type="Proteomes" id="UP000241107"/>
    </source>
</evidence>
<accession>A0A2P7YFN3</accession>
<dbReference type="GO" id="GO:0005829">
    <property type="term" value="C:cytosol"/>
    <property type="evidence" value="ECO:0007669"/>
    <property type="project" value="TreeGrafter"/>
</dbReference>
<gene>
    <name evidence="3" type="ORF">C7M61_004948</name>
</gene>
<dbReference type="SUPFAM" id="SSF55781">
    <property type="entry name" value="GAF domain-like"/>
    <property type="match status" value="1"/>
</dbReference>
<dbReference type="FunFam" id="3.30.450.40:FF:000008">
    <property type="entry name" value="GAF domain-containing proteins"/>
    <property type="match status" value="1"/>
</dbReference>
<dbReference type="EMBL" id="PYFQ01000019">
    <property type="protein sequence ID" value="PSK34754.1"/>
    <property type="molecule type" value="Genomic_DNA"/>
</dbReference>
<organism evidence="3 4">
    <name type="scientific">Candidozyma pseudohaemuli</name>
    <dbReference type="NCBI Taxonomy" id="418784"/>
    <lineage>
        <taxon>Eukaryota</taxon>
        <taxon>Fungi</taxon>
        <taxon>Dikarya</taxon>
        <taxon>Ascomycota</taxon>
        <taxon>Saccharomycotina</taxon>
        <taxon>Pichiomycetes</taxon>
        <taxon>Metschnikowiaceae</taxon>
        <taxon>Candidozyma</taxon>
    </lineage>
</organism>
<dbReference type="RefSeq" id="XP_024711640.1">
    <property type="nucleotide sequence ID" value="XM_024860261.1"/>
</dbReference>
<dbReference type="GO" id="GO:0033745">
    <property type="term" value="F:L-methionine-(R)-S-oxide reductase activity"/>
    <property type="evidence" value="ECO:0007669"/>
    <property type="project" value="TreeGrafter"/>
</dbReference>
<dbReference type="VEuPathDB" id="FungiDB:C7M61_004948"/>
<dbReference type="AlphaFoldDB" id="A0A2P7YFN3"/>
<dbReference type="Gene3D" id="3.30.450.40">
    <property type="match status" value="1"/>
</dbReference>
<dbReference type="GeneID" id="36568335"/>
<feature type="domain" description="GAF" evidence="2">
    <location>
        <begin position="64"/>
        <end position="173"/>
    </location>
</feature>
<dbReference type="Pfam" id="PF13185">
    <property type="entry name" value="GAF_2"/>
    <property type="match status" value="1"/>
</dbReference>
<keyword evidence="4" id="KW-1185">Reference proteome</keyword>
<dbReference type="OrthoDB" id="15735at2759"/>
<sequence length="177" mass="19429">MGEGKFHADYSNFGKTLKREALELVRMSFEALAEDSRYWVLNLSNAASLLWHAYHSLDIPVNWAGFYVVDRNVSKDLVLGPFQGKVACQSIQIGKGVCGVAALEKTTQCVPDVEQFPGHIACDGETQSEIVVPIVKDSQVIAVLDIDCLEKAAFDQDDTELLEALAVAISNSLDWPQ</sequence>
<evidence type="ECO:0000256" key="1">
    <source>
        <dbReference type="ARBA" id="ARBA00038454"/>
    </source>
</evidence>
<dbReference type="InterPro" id="IPR000614">
    <property type="entry name" value="FRMsr_CS"/>
</dbReference>
<dbReference type="PROSITE" id="PS01320">
    <property type="entry name" value="UPF0067"/>
    <property type="match status" value="1"/>
</dbReference>
<evidence type="ECO:0000259" key="2">
    <source>
        <dbReference type="Pfam" id="PF13185"/>
    </source>
</evidence>
<dbReference type="STRING" id="418784.A0A2P7YFN3"/>
<reference evidence="3 4" key="1">
    <citation type="submission" date="2018-03" db="EMBL/GenBank/DDBJ databases">
        <title>Candida pseudohaemulonii genome assembly and annotation.</title>
        <authorList>
            <person name="Munoz J.F."/>
            <person name="Gade L.G."/>
            <person name="Chow N.A."/>
            <person name="Litvintseva A.P."/>
            <person name="Loparev V.N."/>
            <person name="Cuomo C.A."/>
        </authorList>
    </citation>
    <scope>NUCLEOTIDE SEQUENCE [LARGE SCALE GENOMIC DNA]</scope>
    <source>
        <strain evidence="3 4">B12108</strain>
    </source>
</reference>
<protein>
    <recommendedName>
        <fullName evidence="2">GAF domain-containing protein</fullName>
    </recommendedName>
</protein>
<evidence type="ECO:0000313" key="3">
    <source>
        <dbReference type="EMBL" id="PSK34754.1"/>
    </source>
</evidence>
<name>A0A2P7YFN3_9ASCO</name>
<dbReference type="Proteomes" id="UP000241107">
    <property type="component" value="Unassembled WGS sequence"/>
</dbReference>
<dbReference type="PANTHER" id="PTHR21021:SF15">
    <property type="entry name" value="FREE METHIONINE-R-SULFOXIDE REDUCTASE"/>
    <property type="match status" value="1"/>
</dbReference>